<sequence>MSKAPSQAVLAPPASAPDPSQQPSSVPVPELPASIPAGVLPLFLTTATQDLFKVRAGEDVTVEKPMKIIPKADLLADLHARLAIGDFYPAKQQIMEFPEDEMLLYYDPEFKYGQNFFICVTVPAMEAFLKPIVPQEAIDPAVEAAKTARSRKWESLGSDLEIEGERVVSTRDLIHVKVSRKRREFGSTCKFGDRDAHDAYLESKPFRDPTYDLSRMEVPNACQAIPEVAHSQAQTAWYRPLNFAVQYHPIVMPPEEQESIMSSDSLMEFVQTVTIRFEKALQQNGIMDIFRDDYRELGDEDVALEQGVHAYLQEYQSFTDLKHSKDKSISCVDWHPVQRGVVAISCARRVTFDDRVELGDNGQHQHSSILIWSFHDPIHPQLILHAPDDIMCLQFDPRDPNIIAGGCINGQIVLWDIAEYQDKLKSSRKTSTGGQNTGDEATGGDTTERVTETPALKWLAVSSIEFGHRAAVTDIQWLPSHIELGHSGEAVEHSEGGHRQLVTTSLDGQVAFWDTKYKKELKALDLVWKPFQRVPLSAMDNTFDYGLTKISILGSQKEHSISGNIFPPTSSQKKQRDSVASGFSSKFFCATEEGDLIYSDWTDKASEEKASRVEHAYSYHFGPMSDLQRSPFFPDILLSVGGWSFHIWKEKVTAGPLLSSTPSPSYLICGRWSPTRPGVFYISKADGTIEIWDLLDRSHVPTTTQNISSIAISYMAIRQYSGKSQLQHQFIAAGDDEGTLHILEVPRNLTKASKNEKSFVRAFFDREVRRLNYVQERKQLRAKERARFDAIAM</sequence>
<dbReference type="InterPro" id="IPR050687">
    <property type="entry name" value="Dynein_IC"/>
</dbReference>
<evidence type="ECO:0000313" key="7">
    <source>
        <dbReference type="Proteomes" id="UP000269721"/>
    </source>
</evidence>
<dbReference type="InterPro" id="IPR001680">
    <property type="entry name" value="WD40_rpt"/>
</dbReference>
<dbReference type="GO" id="GO:0036156">
    <property type="term" value="C:inner dynein arm"/>
    <property type="evidence" value="ECO:0007669"/>
    <property type="project" value="TreeGrafter"/>
</dbReference>
<accession>A0A4P9WRQ7</accession>
<keyword evidence="3" id="KW-0853">WD repeat</keyword>
<dbReference type="GO" id="GO:0045504">
    <property type="term" value="F:dynein heavy chain binding"/>
    <property type="evidence" value="ECO:0007669"/>
    <property type="project" value="TreeGrafter"/>
</dbReference>
<organism evidence="6 7">
    <name type="scientific">Blyttiomyces helicus</name>
    <dbReference type="NCBI Taxonomy" id="388810"/>
    <lineage>
        <taxon>Eukaryota</taxon>
        <taxon>Fungi</taxon>
        <taxon>Fungi incertae sedis</taxon>
        <taxon>Chytridiomycota</taxon>
        <taxon>Chytridiomycota incertae sedis</taxon>
        <taxon>Chytridiomycetes</taxon>
        <taxon>Chytridiomycetes incertae sedis</taxon>
        <taxon>Blyttiomyces</taxon>
    </lineage>
</organism>
<keyword evidence="2" id="KW-0963">Cytoplasm</keyword>
<dbReference type="Gene3D" id="2.130.10.10">
    <property type="entry name" value="YVTN repeat-like/Quinoprotein amine dehydrogenase"/>
    <property type="match status" value="2"/>
</dbReference>
<dbReference type="EMBL" id="KZ994169">
    <property type="protein sequence ID" value="RKO93616.1"/>
    <property type="molecule type" value="Genomic_DNA"/>
</dbReference>
<evidence type="ECO:0000256" key="3">
    <source>
        <dbReference type="ARBA" id="ARBA00022574"/>
    </source>
</evidence>
<evidence type="ECO:0000256" key="2">
    <source>
        <dbReference type="ARBA" id="ARBA00022490"/>
    </source>
</evidence>
<dbReference type="PANTHER" id="PTHR12442:SF5">
    <property type="entry name" value="DYNEIN AXONEMAL INTERMEDIATE CHAIN 3"/>
    <property type="match status" value="1"/>
</dbReference>
<dbReference type="SMART" id="SM00320">
    <property type="entry name" value="WD40"/>
    <property type="match status" value="4"/>
</dbReference>
<dbReference type="GO" id="GO:0045503">
    <property type="term" value="F:dynein light chain binding"/>
    <property type="evidence" value="ECO:0007669"/>
    <property type="project" value="TreeGrafter"/>
</dbReference>
<name>A0A4P9WRQ7_9FUNG</name>
<dbReference type="Proteomes" id="UP000269721">
    <property type="component" value="Unassembled WGS sequence"/>
</dbReference>
<feature type="region of interest" description="Disordered" evidence="5">
    <location>
        <begin position="426"/>
        <end position="448"/>
    </location>
</feature>
<feature type="non-terminal residue" evidence="6">
    <location>
        <position position="793"/>
    </location>
</feature>
<evidence type="ECO:0000256" key="1">
    <source>
        <dbReference type="ARBA" id="ARBA00004496"/>
    </source>
</evidence>
<comment type="subcellular location">
    <subcellularLocation>
        <location evidence="1">Cytoplasm</location>
    </subcellularLocation>
</comment>
<proteinExistence type="predicted"/>
<gene>
    <name evidence="6" type="ORF">BDK51DRAFT_18001</name>
</gene>
<dbReference type="GO" id="GO:0060294">
    <property type="term" value="P:cilium movement involved in cell motility"/>
    <property type="evidence" value="ECO:0007669"/>
    <property type="project" value="TreeGrafter"/>
</dbReference>
<dbReference type="GO" id="GO:0036159">
    <property type="term" value="P:inner dynein arm assembly"/>
    <property type="evidence" value="ECO:0007669"/>
    <property type="project" value="TreeGrafter"/>
</dbReference>
<dbReference type="AlphaFoldDB" id="A0A4P9WRQ7"/>
<evidence type="ECO:0000313" key="6">
    <source>
        <dbReference type="EMBL" id="RKO93616.1"/>
    </source>
</evidence>
<protein>
    <submittedName>
        <fullName evidence="6">WD40-repeat-containing domain protein</fullName>
    </submittedName>
</protein>
<dbReference type="Pfam" id="PF00400">
    <property type="entry name" value="WD40"/>
    <property type="match status" value="1"/>
</dbReference>
<keyword evidence="4" id="KW-0677">Repeat</keyword>
<dbReference type="OrthoDB" id="366230at2759"/>
<feature type="region of interest" description="Disordered" evidence="5">
    <location>
        <begin position="1"/>
        <end position="28"/>
    </location>
</feature>
<feature type="compositionally biased region" description="Low complexity" evidence="5">
    <location>
        <begin position="8"/>
        <end position="28"/>
    </location>
</feature>
<evidence type="ECO:0000256" key="4">
    <source>
        <dbReference type="ARBA" id="ARBA00022737"/>
    </source>
</evidence>
<dbReference type="SUPFAM" id="SSF50978">
    <property type="entry name" value="WD40 repeat-like"/>
    <property type="match status" value="1"/>
</dbReference>
<dbReference type="InterPro" id="IPR036322">
    <property type="entry name" value="WD40_repeat_dom_sf"/>
</dbReference>
<evidence type="ECO:0000256" key="5">
    <source>
        <dbReference type="SAM" id="MobiDB-lite"/>
    </source>
</evidence>
<keyword evidence="7" id="KW-1185">Reference proteome</keyword>
<dbReference type="PANTHER" id="PTHR12442">
    <property type="entry name" value="DYNEIN INTERMEDIATE CHAIN"/>
    <property type="match status" value="1"/>
</dbReference>
<dbReference type="InterPro" id="IPR015943">
    <property type="entry name" value="WD40/YVTN_repeat-like_dom_sf"/>
</dbReference>
<reference evidence="7" key="1">
    <citation type="journal article" date="2018" name="Nat. Microbiol.">
        <title>Leveraging single-cell genomics to expand the fungal tree of life.</title>
        <authorList>
            <person name="Ahrendt S.R."/>
            <person name="Quandt C.A."/>
            <person name="Ciobanu D."/>
            <person name="Clum A."/>
            <person name="Salamov A."/>
            <person name="Andreopoulos B."/>
            <person name="Cheng J.F."/>
            <person name="Woyke T."/>
            <person name="Pelin A."/>
            <person name="Henrissat B."/>
            <person name="Reynolds N.K."/>
            <person name="Benny G.L."/>
            <person name="Smith M.E."/>
            <person name="James T.Y."/>
            <person name="Grigoriev I.V."/>
        </authorList>
    </citation>
    <scope>NUCLEOTIDE SEQUENCE [LARGE SCALE GENOMIC DNA]</scope>
</reference>